<keyword evidence="1" id="KW-0812">Transmembrane</keyword>
<keyword evidence="1" id="KW-1133">Transmembrane helix</keyword>
<keyword evidence="3" id="KW-1185">Reference proteome</keyword>
<keyword evidence="1" id="KW-0472">Membrane</keyword>
<evidence type="ECO:0000256" key="1">
    <source>
        <dbReference type="SAM" id="Phobius"/>
    </source>
</evidence>
<dbReference type="RefSeq" id="WP_212688909.1">
    <property type="nucleotide sequence ID" value="NZ_CAXBSD010000339.1"/>
</dbReference>
<name>A0A941I9A7_9BURK</name>
<evidence type="ECO:0000313" key="2">
    <source>
        <dbReference type="EMBL" id="MBR7783638.1"/>
    </source>
</evidence>
<evidence type="ECO:0000313" key="3">
    <source>
        <dbReference type="Proteomes" id="UP000680067"/>
    </source>
</evidence>
<comment type="caution">
    <text evidence="2">The sequence shown here is derived from an EMBL/GenBank/DDBJ whole genome shotgun (WGS) entry which is preliminary data.</text>
</comment>
<reference evidence="2" key="1">
    <citation type="submission" date="2021-04" db="EMBL/GenBank/DDBJ databases">
        <title>novel species isolated from subtropical streams in China.</title>
        <authorList>
            <person name="Lu H."/>
        </authorList>
    </citation>
    <scope>NUCLEOTIDE SEQUENCE</scope>
    <source>
        <strain evidence="2">LFS511W</strain>
    </source>
</reference>
<dbReference type="Proteomes" id="UP000680067">
    <property type="component" value="Unassembled WGS sequence"/>
</dbReference>
<gene>
    <name evidence="2" type="ORF">KDM89_15945</name>
</gene>
<sequence length="69" mass="7891">MRFGTKFCISLFVLGALIALVQMWFVVMPVDIFFKVEMTLGIVFVVTLVLTFFAREAAETKRLRDGQDL</sequence>
<dbReference type="AlphaFoldDB" id="A0A941I9A7"/>
<accession>A0A941I9A7</accession>
<proteinExistence type="predicted"/>
<protein>
    <submittedName>
        <fullName evidence="2">Uncharacterized protein</fullName>
    </submittedName>
</protein>
<feature type="transmembrane region" description="Helical" evidence="1">
    <location>
        <begin position="32"/>
        <end position="54"/>
    </location>
</feature>
<organism evidence="2 3">
    <name type="scientific">Undibacterium luofuense</name>
    <dbReference type="NCBI Taxonomy" id="2828733"/>
    <lineage>
        <taxon>Bacteria</taxon>
        <taxon>Pseudomonadati</taxon>
        <taxon>Pseudomonadota</taxon>
        <taxon>Betaproteobacteria</taxon>
        <taxon>Burkholderiales</taxon>
        <taxon>Oxalobacteraceae</taxon>
        <taxon>Undibacterium</taxon>
    </lineage>
</organism>
<dbReference type="EMBL" id="JAGSPN010000013">
    <property type="protein sequence ID" value="MBR7783638.1"/>
    <property type="molecule type" value="Genomic_DNA"/>
</dbReference>
<feature type="transmembrane region" description="Helical" evidence="1">
    <location>
        <begin position="7"/>
        <end position="26"/>
    </location>
</feature>